<comment type="pathway">
    <text evidence="6">Cofactor biosynthesis; adenosylcobalamin biosynthesis; adenosylcobalamin from cob(II)yrinate a,c-diamide: step 5/7.</text>
</comment>
<dbReference type="SMART" id="SM00382">
    <property type="entry name" value="AAA"/>
    <property type="match status" value="1"/>
</dbReference>
<dbReference type="PIRSF" id="PIRSF006135">
    <property type="entry name" value="CobU"/>
    <property type="match status" value="1"/>
</dbReference>
<dbReference type="PANTHER" id="PTHR34848">
    <property type="match status" value="1"/>
</dbReference>
<dbReference type="GO" id="GO:0043752">
    <property type="term" value="F:adenosylcobinamide kinase activity"/>
    <property type="evidence" value="ECO:0007669"/>
    <property type="project" value="UniProtKB-EC"/>
</dbReference>
<dbReference type="UniPathway" id="UPA00148">
    <property type="reaction ID" value="UER00236"/>
</dbReference>
<dbReference type="Pfam" id="PF02283">
    <property type="entry name" value="CobU"/>
    <property type="match status" value="1"/>
</dbReference>
<evidence type="ECO:0000256" key="17">
    <source>
        <dbReference type="ARBA" id="ARBA00030571"/>
    </source>
</evidence>
<name>A0A6G8Q8P6_9ACTN</name>
<evidence type="ECO:0000256" key="16">
    <source>
        <dbReference type="ARBA" id="ARBA00029570"/>
    </source>
</evidence>
<evidence type="ECO:0000256" key="8">
    <source>
        <dbReference type="ARBA" id="ARBA00012016"/>
    </source>
</evidence>
<comment type="catalytic activity">
    <reaction evidence="2">
        <text>adenosylcob(III)inamide phosphate + GTP + H(+) = adenosylcob(III)inamide-GDP + diphosphate</text>
        <dbReference type="Rhea" id="RHEA:22712"/>
        <dbReference type="ChEBI" id="CHEBI:15378"/>
        <dbReference type="ChEBI" id="CHEBI:33019"/>
        <dbReference type="ChEBI" id="CHEBI:37565"/>
        <dbReference type="ChEBI" id="CHEBI:58502"/>
        <dbReference type="ChEBI" id="CHEBI:60487"/>
        <dbReference type="EC" id="2.7.7.62"/>
    </reaction>
</comment>
<evidence type="ECO:0000256" key="12">
    <source>
        <dbReference type="ARBA" id="ARBA00022741"/>
    </source>
</evidence>
<feature type="binding site" evidence="19">
    <location>
        <position position="117"/>
    </location>
    <ligand>
        <name>GTP</name>
        <dbReference type="ChEBI" id="CHEBI:37565"/>
    </ligand>
</feature>
<keyword evidence="13 21" id="KW-0418">Kinase</keyword>
<dbReference type="EMBL" id="CP045119">
    <property type="protein sequence ID" value="QIN82823.1"/>
    <property type="molecule type" value="Genomic_DNA"/>
</dbReference>
<dbReference type="AlphaFoldDB" id="A0A6G8Q8P6"/>
<dbReference type="RefSeq" id="WP_166175528.1">
    <property type="nucleotide sequence ID" value="NZ_CP045119.1"/>
</dbReference>
<evidence type="ECO:0000256" key="10">
    <source>
        <dbReference type="ARBA" id="ARBA00022573"/>
    </source>
</evidence>
<keyword evidence="21" id="KW-0548">Nucleotidyltransferase</keyword>
<feature type="binding site" evidence="19">
    <location>
        <begin position="68"/>
        <end position="70"/>
    </location>
    <ligand>
        <name>GTP</name>
        <dbReference type="ChEBI" id="CHEBI:37565"/>
    </ligand>
</feature>
<protein>
    <recommendedName>
        <fullName evidence="16">Adenosylcobinamide kinase</fullName>
        <ecNumber evidence="8">2.7.1.156</ecNumber>
        <ecNumber evidence="9">2.7.7.62</ecNumber>
    </recommendedName>
    <alternativeName>
        <fullName evidence="17">Adenosylcobinamide-phosphate guanylyltransferase</fullName>
    </alternativeName>
</protein>
<keyword evidence="12 19" id="KW-0547">Nucleotide-binding</keyword>
<evidence type="ECO:0000256" key="15">
    <source>
        <dbReference type="ARBA" id="ARBA00023134"/>
    </source>
</evidence>
<dbReference type="GO" id="GO:0005525">
    <property type="term" value="F:GTP binding"/>
    <property type="evidence" value="ECO:0007669"/>
    <property type="project" value="UniProtKB-KW"/>
</dbReference>
<dbReference type="GO" id="GO:0009236">
    <property type="term" value="P:cobalamin biosynthetic process"/>
    <property type="evidence" value="ECO:0007669"/>
    <property type="project" value="UniProtKB-UniPathway"/>
</dbReference>
<evidence type="ECO:0000256" key="2">
    <source>
        <dbReference type="ARBA" id="ARBA00000711"/>
    </source>
</evidence>
<dbReference type="PANTHER" id="PTHR34848:SF1">
    <property type="entry name" value="BIFUNCTIONAL ADENOSYLCOBALAMIN BIOSYNTHESIS PROTEIN COBU"/>
    <property type="match status" value="1"/>
</dbReference>
<evidence type="ECO:0000256" key="5">
    <source>
        <dbReference type="ARBA" id="ARBA00004692"/>
    </source>
</evidence>
<keyword evidence="14" id="KW-0067">ATP-binding</keyword>
<proteinExistence type="inferred from homology"/>
<evidence type="ECO:0000256" key="1">
    <source>
        <dbReference type="ARBA" id="ARBA00000312"/>
    </source>
</evidence>
<evidence type="ECO:0000256" key="19">
    <source>
        <dbReference type="PIRSR" id="PIRSR006135-2"/>
    </source>
</evidence>
<feature type="binding site" evidence="19">
    <location>
        <position position="97"/>
    </location>
    <ligand>
        <name>GTP</name>
        <dbReference type="ChEBI" id="CHEBI:37565"/>
    </ligand>
</feature>
<keyword evidence="22" id="KW-1185">Reference proteome</keyword>
<organism evidence="21 22">
    <name type="scientific">Rubrobacter tropicus</name>
    <dbReference type="NCBI Taxonomy" id="2653851"/>
    <lineage>
        <taxon>Bacteria</taxon>
        <taxon>Bacillati</taxon>
        <taxon>Actinomycetota</taxon>
        <taxon>Rubrobacteria</taxon>
        <taxon>Rubrobacterales</taxon>
        <taxon>Rubrobacteraceae</taxon>
        <taxon>Rubrobacter</taxon>
    </lineage>
</organism>
<dbReference type="Proteomes" id="UP000501452">
    <property type="component" value="Chromosome"/>
</dbReference>
<evidence type="ECO:0000256" key="9">
    <source>
        <dbReference type="ARBA" id="ARBA00012523"/>
    </source>
</evidence>
<evidence type="ECO:0000256" key="6">
    <source>
        <dbReference type="ARBA" id="ARBA00005159"/>
    </source>
</evidence>
<evidence type="ECO:0000256" key="14">
    <source>
        <dbReference type="ARBA" id="ARBA00022840"/>
    </source>
</evidence>
<dbReference type="Gene3D" id="3.40.50.300">
    <property type="entry name" value="P-loop containing nucleotide triphosphate hydrolases"/>
    <property type="match status" value="1"/>
</dbReference>
<evidence type="ECO:0000256" key="7">
    <source>
        <dbReference type="ARBA" id="ARBA00007490"/>
    </source>
</evidence>
<evidence type="ECO:0000256" key="11">
    <source>
        <dbReference type="ARBA" id="ARBA00022679"/>
    </source>
</evidence>
<accession>A0A6G8Q8P6</accession>
<dbReference type="EC" id="2.7.1.156" evidence="8"/>
<dbReference type="CDD" id="cd00544">
    <property type="entry name" value="CobU"/>
    <property type="match status" value="1"/>
</dbReference>
<dbReference type="InterPro" id="IPR003593">
    <property type="entry name" value="AAA+_ATPase"/>
</dbReference>
<comment type="catalytic activity">
    <reaction evidence="3">
        <text>adenosylcob(III)inamide + GTP = adenosylcob(III)inamide phosphate + GDP + H(+)</text>
        <dbReference type="Rhea" id="RHEA:15765"/>
        <dbReference type="ChEBI" id="CHEBI:2480"/>
        <dbReference type="ChEBI" id="CHEBI:15378"/>
        <dbReference type="ChEBI" id="CHEBI:37565"/>
        <dbReference type="ChEBI" id="CHEBI:58189"/>
        <dbReference type="ChEBI" id="CHEBI:58502"/>
        <dbReference type="EC" id="2.7.1.156"/>
    </reaction>
</comment>
<dbReference type="SUPFAM" id="SSF52540">
    <property type="entry name" value="P-loop containing nucleoside triphosphate hydrolases"/>
    <property type="match status" value="1"/>
</dbReference>
<comment type="similarity">
    <text evidence="7">Belongs to the CobU/CobP family.</text>
</comment>
<keyword evidence="15 19" id="KW-0342">GTP-binding</keyword>
<dbReference type="KEGG" id="rub:GBA63_09280"/>
<dbReference type="InterPro" id="IPR003203">
    <property type="entry name" value="CobU/CobP"/>
</dbReference>
<evidence type="ECO:0000256" key="3">
    <source>
        <dbReference type="ARBA" id="ARBA00001522"/>
    </source>
</evidence>
<evidence type="ECO:0000313" key="21">
    <source>
        <dbReference type="EMBL" id="QIN82823.1"/>
    </source>
</evidence>
<evidence type="ECO:0000256" key="18">
    <source>
        <dbReference type="PIRSR" id="PIRSR006135-1"/>
    </source>
</evidence>
<feature type="binding site" evidence="19">
    <location>
        <begin position="42"/>
        <end position="49"/>
    </location>
    <ligand>
        <name>GTP</name>
        <dbReference type="ChEBI" id="CHEBI:37565"/>
    </ligand>
</feature>
<dbReference type="InterPro" id="IPR027417">
    <property type="entry name" value="P-loop_NTPase"/>
</dbReference>
<evidence type="ECO:0000256" key="4">
    <source>
        <dbReference type="ARBA" id="ARBA00003889"/>
    </source>
</evidence>
<evidence type="ECO:0000259" key="20">
    <source>
        <dbReference type="SMART" id="SM00382"/>
    </source>
</evidence>
<sequence length="204" mass="21823">MRALRGSWPGVLPGGRAWRRGKRYACGRYSEGVVGVRALIIGGARSGKSSLAERIVAELGGDRVLYVATAILGDDPDLRRRVALHRMRRPAGWGTVEAGDLGKVPEEAGSWDAVLLDSLTLWASAHLFSVGEKETLRAFDGFLEKISALPTPFVLVSDEVGLGVVPENEAARTFRDALGLINQRAAAVAEEVHLCVAGVGVRIK</sequence>
<evidence type="ECO:0000256" key="13">
    <source>
        <dbReference type="ARBA" id="ARBA00022777"/>
    </source>
</evidence>
<keyword evidence="10" id="KW-0169">Cobalamin biosynthesis</keyword>
<comment type="pathway">
    <text evidence="5">Cofactor biosynthesis; adenosylcobalamin biosynthesis; adenosylcobalamin from cob(II)yrinate a,c-diamide: step 6/7.</text>
</comment>
<feature type="binding site" evidence="19">
    <location>
        <begin position="86"/>
        <end position="89"/>
    </location>
    <ligand>
        <name>GTP</name>
        <dbReference type="ChEBI" id="CHEBI:37565"/>
    </ligand>
</feature>
<dbReference type="GO" id="GO:0005524">
    <property type="term" value="F:ATP binding"/>
    <property type="evidence" value="ECO:0007669"/>
    <property type="project" value="UniProtKB-KW"/>
</dbReference>
<feature type="domain" description="AAA+ ATPase" evidence="20">
    <location>
        <begin position="34"/>
        <end position="184"/>
    </location>
</feature>
<feature type="active site" description="GMP-histidine intermediate" evidence="18">
    <location>
        <position position="85"/>
    </location>
</feature>
<keyword evidence="11 21" id="KW-0808">Transferase</keyword>
<comment type="catalytic activity">
    <reaction evidence="1">
        <text>adenosylcob(III)inamide + ATP = adenosylcob(III)inamide phosphate + ADP + H(+)</text>
        <dbReference type="Rhea" id="RHEA:15769"/>
        <dbReference type="ChEBI" id="CHEBI:2480"/>
        <dbReference type="ChEBI" id="CHEBI:15378"/>
        <dbReference type="ChEBI" id="CHEBI:30616"/>
        <dbReference type="ChEBI" id="CHEBI:58502"/>
        <dbReference type="ChEBI" id="CHEBI:456216"/>
        <dbReference type="EC" id="2.7.1.156"/>
    </reaction>
</comment>
<evidence type="ECO:0000313" key="22">
    <source>
        <dbReference type="Proteomes" id="UP000501452"/>
    </source>
</evidence>
<reference evidence="21 22" key="1">
    <citation type="submission" date="2019-10" db="EMBL/GenBank/DDBJ databases">
        <title>Rubrobacter sp nov SCSIO 52090 isolated from a deep-sea sediment in the South China Sea.</title>
        <authorList>
            <person name="Chen R.W."/>
        </authorList>
    </citation>
    <scope>NUCLEOTIDE SEQUENCE [LARGE SCALE GENOMIC DNA]</scope>
    <source>
        <strain evidence="21 22">SCSIO 52909</strain>
    </source>
</reference>
<dbReference type="GO" id="GO:0008820">
    <property type="term" value="F:cobinamide phosphate guanylyltransferase activity"/>
    <property type="evidence" value="ECO:0007669"/>
    <property type="project" value="UniProtKB-EC"/>
</dbReference>
<dbReference type="EC" id="2.7.7.62" evidence="9"/>
<comment type="function">
    <text evidence="4">Catalyzes ATP-dependent phosphorylation of adenosylcobinamide and addition of GMP to adenosylcobinamide phosphate.</text>
</comment>
<gene>
    <name evidence="21" type="ORF">GBA63_09280</name>
</gene>